<sequence length="427" mass="45510">MDQIDRTCHGQARELYTRVIHEICGEGFANDLLPGRDAAFYVALQEAWMAKLAEYMALPALHVDEPATAPDEPGATNAAEEEAKEAPVQDADEARALEPVAATTDEPIEAPAAIPNEAPAEAAAVVPDESPADEAMDASANEPSQAPIDASPEPPVGQSVEGPEAAPMQATACDVSSESDDSDAPASRPPSPLVPHRLPIMRPPVNLFNIGRPAAFMRNPLADKPPVPIILPTPPRRKEKTPKEPPKKRLRATKALKATTEASGPSAAPETTDPDVEPVTPATERPSDAPSTSDSAPSASDTTTTNAFTASGAELVPLAPINFACGTWLGIYTSMAQRGRRTEGIYRLVLKATLLRLYVQVTPRLLVQHAFIRDGSDIVRVVVQRQSDDDLVIQLPTGATETLAYGRVCIAVDYFSPRGEARLQLPR</sequence>
<dbReference type="GeneID" id="24131432"/>
<feature type="compositionally biased region" description="Low complexity" evidence="1">
    <location>
        <begin position="119"/>
        <end position="129"/>
    </location>
</feature>
<dbReference type="OMA" id="APIDFAC"/>
<dbReference type="VEuPathDB" id="FungiDB:SPRG_09250"/>
<dbReference type="Proteomes" id="UP000030745">
    <property type="component" value="Unassembled WGS sequence"/>
</dbReference>
<feature type="region of interest" description="Disordered" evidence="1">
    <location>
        <begin position="223"/>
        <end position="305"/>
    </location>
</feature>
<dbReference type="AlphaFoldDB" id="A0A067C3K9"/>
<evidence type="ECO:0000256" key="1">
    <source>
        <dbReference type="SAM" id="MobiDB-lite"/>
    </source>
</evidence>
<accession>A0A067C3K9</accession>
<proteinExistence type="predicted"/>
<protein>
    <submittedName>
        <fullName evidence="2">Uncharacterized protein</fullName>
    </submittedName>
</protein>
<dbReference type="EMBL" id="KK583235">
    <property type="protein sequence ID" value="KDO25108.1"/>
    <property type="molecule type" value="Genomic_DNA"/>
</dbReference>
<name>A0A067C3K9_SAPPC</name>
<evidence type="ECO:0000313" key="3">
    <source>
        <dbReference type="Proteomes" id="UP000030745"/>
    </source>
</evidence>
<keyword evidence="3" id="KW-1185">Reference proteome</keyword>
<feature type="compositionally biased region" description="Pro residues" evidence="1">
    <location>
        <begin position="223"/>
        <end position="234"/>
    </location>
</feature>
<dbReference type="OrthoDB" id="10489339at2759"/>
<gene>
    <name evidence="2" type="ORF">SPRG_09250</name>
</gene>
<feature type="compositionally biased region" description="Low complexity" evidence="1">
    <location>
        <begin position="288"/>
        <end position="305"/>
    </location>
</feature>
<evidence type="ECO:0000313" key="2">
    <source>
        <dbReference type="EMBL" id="KDO25108.1"/>
    </source>
</evidence>
<feature type="region of interest" description="Disordered" evidence="1">
    <location>
        <begin position="66"/>
        <end position="92"/>
    </location>
</feature>
<dbReference type="KEGG" id="spar:SPRG_09250"/>
<organism evidence="2 3">
    <name type="scientific">Saprolegnia parasitica (strain CBS 223.65)</name>
    <dbReference type="NCBI Taxonomy" id="695850"/>
    <lineage>
        <taxon>Eukaryota</taxon>
        <taxon>Sar</taxon>
        <taxon>Stramenopiles</taxon>
        <taxon>Oomycota</taxon>
        <taxon>Saprolegniomycetes</taxon>
        <taxon>Saprolegniales</taxon>
        <taxon>Saprolegniaceae</taxon>
        <taxon>Saprolegnia</taxon>
    </lineage>
</organism>
<reference evidence="2 3" key="1">
    <citation type="journal article" date="2013" name="PLoS Genet.">
        <title>Distinctive expansion of potential virulence genes in the genome of the oomycete fish pathogen Saprolegnia parasitica.</title>
        <authorList>
            <person name="Jiang R.H."/>
            <person name="de Bruijn I."/>
            <person name="Haas B.J."/>
            <person name="Belmonte R."/>
            <person name="Lobach L."/>
            <person name="Christie J."/>
            <person name="van den Ackerveken G."/>
            <person name="Bottin A."/>
            <person name="Bulone V."/>
            <person name="Diaz-Moreno S.M."/>
            <person name="Dumas B."/>
            <person name="Fan L."/>
            <person name="Gaulin E."/>
            <person name="Govers F."/>
            <person name="Grenville-Briggs L.J."/>
            <person name="Horner N.R."/>
            <person name="Levin J.Z."/>
            <person name="Mammella M."/>
            <person name="Meijer H.J."/>
            <person name="Morris P."/>
            <person name="Nusbaum C."/>
            <person name="Oome S."/>
            <person name="Phillips A.J."/>
            <person name="van Rooyen D."/>
            <person name="Rzeszutek E."/>
            <person name="Saraiva M."/>
            <person name="Secombes C.J."/>
            <person name="Seidl M.F."/>
            <person name="Snel B."/>
            <person name="Stassen J.H."/>
            <person name="Sykes S."/>
            <person name="Tripathy S."/>
            <person name="van den Berg H."/>
            <person name="Vega-Arreguin J.C."/>
            <person name="Wawra S."/>
            <person name="Young S.K."/>
            <person name="Zeng Q."/>
            <person name="Dieguez-Uribeondo J."/>
            <person name="Russ C."/>
            <person name="Tyler B.M."/>
            <person name="van West P."/>
        </authorList>
    </citation>
    <scope>NUCLEOTIDE SEQUENCE [LARGE SCALE GENOMIC DNA]</scope>
    <source>
        <strain evidence="2 3">CBS 223.65</strain>
    </source>
</reference>
<feature type="region of interest" description="Disordered" evidence="1">
    <location>
        <begin position="119"/>
        <end position="200"/>
    </location>
</feature>
<dbReference type="RefSeq" id="XP_012204180.1">
    <property type="nucleotide sequence ID" value="XM_012348790.1"/>
</dbReference>